<accession>A0A9D3WAC6</accession>
<evidence type="ECO:0000313" key="2">
    <source>
        <dbReference type="Proteomes" id="UP000828251"/>
    </source>
</evidence>
<comment type="caution">
    <text evidence="1">The sequence shown here is derived from an EMBL/GenBank/DDBJ whole genome shotgun (WGS) entry which is preliminary data.</text>
</comment>
<protein>
    <submittedName>
        <fullName evidence="1">Uncharacterized protein</fullName>
    </submittedName>
</protein>
<dbReference type="AlphaFoldDB" id="A0A9D3WAC6"/>
<name>A0A9D3WAC6_9ROSI</name>
<sequence>MPASPPKVWPLLCQSLAWSTSDDNFIKVWTGILPPSPLAEQDDLISNWSINGKFTVKYAYNFLMQNSLNPYDNKWKLAWLEISVDNTMSKRRCQAWKPPPSGFIKLNTDEAKDPNLGLALAATVAKDDVGT</sequence>
<reference evidence="1 2" key="1">
    <citation type="journal article" date="2021" name="Plant Biotechnol. J.">
        <title>Multi-omics assisted identification of the key and species-specific regulatory components of drought-tolerant mechanisms in Gossypium stocksii.</title>
        <authorList>
            <person name="Yu D."/>
            <person name="Ke L."/>
            <person name="Zhang D."/>
            <person name="Wu Y."/>
            <person name="Sun Y."/>
            <person name="Mei J."/>
            <person name="Sun J."/>
            <person name="Sun Y."/>
        </authorList>
    </citation>
    <scope>NUCLEOTIDE SEQUENCE [LARGE SCALE GENOMIC DNA]</scope>
    <source>
        <strain evidence="2">cv. E1</strain>
        <tissue evidence="1">Leaf</tissue>
    </source>
</reference>
<proteinExistence type="predicted"/>
<gene>
    <name evidence="1" type="ORF">J1N35_008433</name>
</gene>
<dbReference type="EMBL" id="JAIQCV010000003">
    <property type="protein sequence ID" value="KAH1115055.1"/>
    <property type="molecule type" value="Genomic_DNA"/>
</dbReference>
<dbReference type="Proteomes" id="UP000828251">
    <property type="component" value="Unassembled WGS sequence"/>
</dbReference>
<keyword evidence="2" id="KW-1185">Reference proteome</keyword>
<evidence type="ECO:0000313" key="1">
    <source>
        <dbReference type="EMBL" id="KAH1115055.1"/>
    </source>
</evidence>
<organism evidence="1 2">
    <name type="scientific">Gossypium stocksii</name>
    <dbReference type="NCBI Taxonomy" id="47602"/>
    <lineage>
        <taxon>Eukaryota</taxon>
        <taxon>Viridiplantae</taxon>
        <taxon>Streptophyta</taxon>
        <taxon>Embryophyta</taxon>
        <taxon>Tracheophyta</taxon>
        <taxon>Spermatophyta</taxon>
        <taxon>Magnoliopsida</taxon>
        <taxon>eudicotyledons</taxon>
        <taxon>Gunneridae</taxon>
        <taxon>Pentapetalae</taxon>
        <taxon>rosids</taxon>
        <taxon>malvids</taxon>
        <taxon>Malvales</taxon>
        <taxon>Malvaceae</taxon>
        <taxon>Malvoideae</taxon>
        <taxon>Gossypium</taxon>
    </lineage>
</organism>